<dbReference type="SUPFAM" id="SSF161098">
    <property type="entry name" value="MetI-like"/>
    <property type="match status" value="1"/>
</dbReference>
<evidence type="ECO:0000256" key="1">
    <source>
        <dbReference type="ARBA" id="ARBA00004141"/>
    </source>
</evidence>
<protein>
    <submittedName>
        <fullName evidence="8">Binding-protein-dependent transport systems inner membrane component</fullName>
    </submittedName>
</protein>
<accession>M0C9R4</accession>
<feature type="domain" description="ABC transmembrane type-1" evidence="7">
    <location>
        <begin position="148"/>
        <end position="342"/>
    </location>
</feature>
<dbReference type="PATRIC" id="fig|797114.5.peg.4423"/>
<reference evidence="8 9" key="1">
    <citation type="journal article" date="2014" name="PLoS Genet.">
        <title>Phylogenetically driven sequencing of extremely halophilic archaea reveals strategies for static and dynamic osmo-response.</title>
        <authorList>
            <person name="Becker E.A."/>
            <person name="Seitzer P.M."/>
            <person name="Tritt A."/>
            <person name="Larsen D."/>
            <person name="Krusor M."/>
            <person name="Yao A.I."/>
            <person name="Wu D."/>
            <person name="Madern D."/>
            <person name="Eisen J.A."/>
            <person name="Darling A.E."/>
            <person name="Facciotti M.T."/>
        </authorList>
    </citation>
    <scope>NUCLEOTIDE SEQUENCE [LARGE SCALE GENOMIC DNA]</scope>
    <source>
        <strain evidence="8 9">2-9-1</strain>
    </source>
</reference>
<dbReference type="Proteomes" id="UP000011626">
    <property type="component" value="Unassembled WGS sequence"/>
</dbReference>
<comment type="caution">
    <text evidence="8">The sequence shown here is derived from an EMBL/GenBank/DDBJ whole genome shotgun (WGS) entry which is preliminary data.</text>
</comment>
<feature type="compositionally biased region" description="Basic and acidic residues" evidence="6">
    <location>
        <begin position="9"/>
        <end position="18"/>
    </location>
</feature>
<dbReference type="STRING" id="797114.C475_21924"/>
<sequence length="381" mass="41310">MTDATDGDGPERTDHAEALESIPSRDGAADADQPAEGEPVRADGGSVGVESPFEVVSSVEETRLDKLRKIYDSYIRAPFFIVWTDWRARIGFTIVFTYLFVGIAGPHIVEPTEVGEAGALAKPFQNWDYPLGTDQMGRDLFSQVVFSTTEILKMVFAGALATVGVGTLVGAVAGYKGGWVDTVLSSITDIFINLPGFPTVMVLALLLPIGSNPYTVGLLLSIAAWGGLARAIRSQMLTLRGESFVEASRAMGIPSRDIVFKEIVPHLMPFVVINLTNAARRVIFSAVGLYYLGILPFEKLNWGITLNQAYQSNAHVRPGALHWFLTPMIAIIVFSIGLILLGQSLDRVFNPRVRARHEKRSGDTVPDGESDEELTGEVGSV</sequence>
<evidence type="ECO:0000259" key="7">
    <source>
        <dbReference type="PROSITE" id="PS50928"/>
    </source>
</evidence>
<dbReference type="Gene3D" id="1.10.3720.10">
    <property type="entry name" value="MetI-like"/>
    <property type="match status" value="1"/>
</dbReference>
<evidence type="ECO:0000256" key="2">
    <source>
        <dbReference type="ARBA" id="ARBA00022692"/>
    </source>
</evidence>
<comment type="subcellular location">
    <subcellularLocation>
        <location evidence="5">Cell membrane</location>
        <topology evidence="5">Multi-pass membrane protein</topology>
    </subcellularLocation>
    <subcellularLocation>
        <location evidence="1">Membrane</location>
        <topology evidence="1">Multi-pass membrane protein</topology>
    </subcellularLocation>
</comment>
<gene>
    <name evidence="8" type="ORF">C475_21924</name>
</gene>
<dbReference type="EMBL" id="AOIU01000048">
    <property type="protein sequence ID" value="ELZ20001.1"/>
    <property type="molecule type" value="Genomic_DNA"/>
</dbReference>
<feature type="transmembrane region" description="Helical" evidence="5">
    <location>
        <begin position="151"/>
        <end position="175"/>
    </location>
</feature>
<feature type="transmembrane region" description="Helical" evidence="5">
    <location>
        <begin position="320"/>
        <end position="342"/>
    </location>
</feature>
<dbReference type="InterPro" id="IPR035906">
    <property type="entry name" value="MetI-like_sf"/>
</dbReference>
<dbReference type="Pfam" id="PF00528">
    <property type="entry name" value="BPD_transp_1"/>
    <property type="match status" value="1"/>
</dbReference>
<evidence type="ECO:0000313" key="8">
    <source>
        <dbReference type="EMBL" id="ELZ20001.1"/>
    </source>
</evidence>
<dbReference type="CDD" id="cd06261">
    <property type="entry name" value="TM_PBP2"/>
    <property type="match status" value="1"/>
</dbReference>
<feature type="transmembrane region" description="Helical" evidence="5">
    <location>
        <begin position="213"/>
        <end position="232"/>
    </location>
</feature>
<organism evidence="8 9">
    <name type="scientific">Halosimplex carlsbadense 2-9-1</name>
    <dbReference type="NCBI Taxonomy" id="797114"/>
    <lineage>
        <taxon>Archaea</taxon>
        <taxon>Methanobacteriati</taxon>
        <taxon>Methanobacteriota</taxon>
        <taxon>Stenosarchaea group</taxon>
        <taxon>Halobacteria</taxon>
        <taxon>Halobacteriales</taxon>
        <taxon>Haloarculaceae</taxon>
        <taxon>Halosimplex</taxon>
    </lineage>
</organism>
<dbReference type="GO" id="GO:0055085">
    <property type="term" value="P:transmembrane transport"/>
    <property type="evidence" value="ECO:0007669"/>
    <property type="project" value="InterPro"/>
</dbReference>
<keyword evidence="3 5" id="KW-1133">Transmembrane helix</keyword>
<dbReference type="PANTHER" id="PTHR42729">
    <property type="entry name" value="OLIGO/DIPEPTIDE TRANSPORT, PERMEASE PROTEIN (DPPC-2)"/>
    <property type="match status" value="1"/>
</dbReference>
<proteinExistence type="inferred from homology"/>
<feature type="region of interest" description="Disordered" evidence="6">
    <location>
        <begin position="358"/>
        <end position="381"/>
    </location>
</feature>
<name>M0C9R4_9EURY</name>
<dbReference type="eggNOG" id="arCOG00748">
    <property type="taxonomic scope" value="Archaea"/>
</dbReference>
<dbReference type="OrthoDB" id="312811at2157"/>
<evidence type="ECO:0000256" key="4">
    <source>
        <dbReference type="ARBA" id="ARBA00023136"/>
    </source>
</evidence>
<feature type="transmembrane region" description="Helical" evidence="5">
    <location>
        <begin position="90"/>
        <end position="109"/>
    </location>
</feature>
<dbReference type="RefSeq" id="WP_006886048.1">
    <property type="nucleotide sequence ID" value="NZ_AOIU01000048.1"/>
</dbReference>
<feature type="compositionally biased region" description="Acidic residues" evidence="6">
    <location>
        <begin position="366"/>
        <end position="375"/>
    </location>
</feature>
<comment type="similarity">
    <text evidence="5">Belongs to the binding-protein-dependent transport system permease family.</text>
</comment>
<evidence type="ECO:0000256" key="3">
    <source>
        <dbReference type="ARBA" id="ARBA00022989"/>
    </source>
</evidence>
<dbReference type="PROSITE" id="PS50928">
    <property type="entry name" value="ABC_TM1"/>
    <property type="match status" value="1"/>
</dbReference>
<feature type="transmembrane region" description="Helical" evidence="5">
    <location>
        <begin position="278"/>
        <end position="297"/>
    </location>
</feature>
<feature type="transmembrane region" description="Helical" evidence="5">
    <location>
        <begin position="187"/>
        <end position="207"/>
    </location>
</feature>
<dbReference type="AlphaFoldDB" id="M0C9R4"/>
<evidence type="ECO:0000256" key="6">
    <source>
        <dbReference type="SAM" id="MobiDB-lite"/>
    </source>
</evidence>
<dbReference type="InterPro" id="IPR000515">
    <property type="entry name" value="MetI-like"/>
</dbReference>
<keyword evidence="4 5" id="KW-0472">Membrane</keyword>
<dbReference type="PANTHER" id="PTHR42729:SF1">
    <property type="entry name" value="OLIGO_DIPEPTIDE TRANSPORT, PERMEASE PROTEIN (DPPC-2)"/>
    <property type="match status" value="1"/>
</dbReference>
<keyword evidence="5" id="KW-0813">Transport</keyword>
<evidence type="ECO:0000313" key="9">
    <source>
        <dbReference type="Proteomes" id="UP000011626"/>
    </source>
</evidence>
<keyword evidence="2 5" id="KW-0812">Transmembrane</keyword>
<evidence type="ECO:0000256" key="5">
    <source>
        <dbReference type="RuleBase" id="RU363032"/>
    </source>
</evidence>
<dbReference type="GO" id="GO:0005886">
    <property type="term" value="C:plasma membrane"/>
    <property type="evidence" value="ECO:0007669"/>
    <property type="project" value="UniProtKB-SubCell"/>
</dbReference>
<keyword evidence="9" id="KW-1185">Reference proteome</keyword>
<feature type="region of interest" description="Disordered" evidence="6">
    <location>
        <begin position="1"/>
        <end position="48"/>
    </location>
</feature>